<name>A0A5M9H1D4_9SPHI</name>
<evidence type="ECO:0000313" key="1">
    <source>
        <dbReference type="EMBL" id="KAA8480099.1"/>
    </source>
</evidence>
<accession>A0A5M9H1D4</accession>
<gene>
    <name evidence="1" type="ORF">F1649_15895</name>
</gene>
<sequence length="217" mass="25134">MKKGNLPENQTSHSFTVTSIDFKKSYNVMDLRLSHGFSDRDLSFLLGYQPLFVRDIENPLHSKRYKPKDTNYLLHIFNCQLSAILDKSLPTLTYKLKVVTTTNSNATKNYQIYIEDPDKKYRLFRSFTELAKDQLLSPKSIATPGEVKEYLEDILKGSYFKTPRTGLELFIKCTEYFNGHIKPVFIQSAIDGINKEAKTSRIVVGKNEMRRLVYSIR</sequence>
<reference evidence="1 2" key="1">
    <citation type="submission" date="2019-09" db="EMBL/GenBank/DDBJ databases">
        <title>Pararcticibacter amylolyticus gen. nov., sp. nov., isolated from a rottenly hemp rope, and reclassification of Pedobacter tournemirensis as Pararcticibacter tournemirensis comb. nov.</title>
        <authorList>
            <person name="Cai Y."/>
        </authorList>
    </citation>
    <scope>NUCLEOTIDE SEQUENCE [LARGE SCALE GENOMIC DNA]</scope>
    <source>
        <strain evidence="1 2">TF5-37.2-LB10</strain>
    </source>
</reference>
<organism evidence="1 2">
    <name type="scientific">Arcticibacter tournemirensis</name>
    <dbReference type="NCBI Taxonomy" id="699437"/>
    <lineage>
        <taxon>Bacteria</taxon>
        <taxon>Pseudomonadati</taxon>
        <taxon>Bacteroidota</taxon>
        <taxon>Sphingobacteriia</taxon>
        <taxon>Sphingobacteriales</taxon>
        <taxon>Sphingobacteriaceae</taxon>
        <taxon>Arcticibacter</taxon>
    </lineage>
</organism>
<dbReference type="RefSeq" id="WP_141815011.1">
    <property type="nucleotide sequence ID" value="NZ_VFPL01000001.1"/>
</dbReference>
<dbReference type="EMBL" id="VWNE01000026">
    <property type="protein sequence ID" value="KAA8480099.1"/>
    <property type="molecule type" value="Genomic_DNA"/>
</dbReference>
<proteinExistence type="predicted"/>
<dbReference type="AlphaFoldDB" id="A0A5M9H1D4"/>
<dbReference type="Proteomes" id="UP000322918">
    <property type="component" value="Unassembled WGS sequence"/>
</dbReference>
<evidence type="ECO:0000313" key="2">
    <source>
        <dbReference type="Proteomes" id="UP000322918"/>
    </source>
</evidence>
<dbReference type="OrthoDB" id="978725at2"/>
<protein>
    <submittedName>
        <fullName evidence="1">Uncharacterized protein</fullName>
    </submittedName>
</protein>
<keyword evidence="2" id="KW-1185">Reference proteome</keyword>
<comment type="caution">
    <text evidence="1">The sequence shown here is derived from an EMBL/GenBank/DDBJ whole genome shotgun (WGS) entry which is preliminary data.</text>
</comment>